<protein>
    <recommendedName>
        <fullName evidence="6">Ankyrin</fullName>
    </recommendedName>
</protein>
<name>A0A8H5E6G7_9HYPO</name>
<dbReference type="SUPFAM" id="SSF48403">
    <property type="entry name" value="Ankyrin repeat"/>
    <property type="match status" value="1"/>
</dbReference>
<keyword evidence="3" id="KW-0040">ANK repeat</keyword>
<dbReference type="Pfam" id="PF12796">
    <property type="entry name" value="Ank_2"/>
    <property type="match status" value="1"/>
</dbReference>
<keyword evidence="5" id="KW-1185">Reference proteome</keyword>
<evidence type="ECO:0008006" key="6">
    <source>
        <dbReference type="Google" id="ProtNLM"/>
    </source>
</evidence>
<reference evidence="4 5" key="1">
    <citation type="journal article" date="2020" name="BMC Genomics">
        <title>Correction to: Identification and distribution of gene clusters required for synthesis of sphingolipid metabolism inhibitors in diverse species of the filamentous fungus Fusarium.</title>
        <authorList>
            <person name="Kim H.S."/>
            <person name="Lohmar J.M."/>
            <person name="Busman M."/>
            <person name="Brown D.W."/>
            <person name="Naumann T.A."/>
            <person name="Divon H.H."/>
            <person name="Lysoe E."/>
            <person name="Uhlig S."/>
            <person name="Proctor R.H."/>
        </authorList>
    </citation>
    <scope>NUCLEOTIDE SEQUENCE [LARGE SCALE GENOMIC DNA]</scope>
    <source>
        <strain evidence="4 5">NRRL 25214</strain>
    </source>
</reference>
<organism evidence="4 5">
    <name type="scientific">Fusarium anthophilum</name>
    <dbReference type="NCBI Taxonomy" id="48485"/>
    <lineage>
        <taxon>Eukaryota</taxon>
        <taxon>Fungi</taxon>
        <taxon>Dikarya</taxon>
        <taxon>Ascomycota</taxon>
        <taxon>Pezizomycotina</taxon>
        <taxon>Sordariomycetes</taxon>
        <taxon>Hypocreomycetidae</taxon>
        <taxon>Hypocreales</taxon>
        <taxon>Nectriaceae</taxon>
        <taxon>Fusarium</taxon>
        <taxon>Fusarium fujikuroi species complex</taxon>
    </lineage>
</organism>
<evidence type="ECO:0000256" key="1">
    <source>
        <dbReference type="ARBA" id="ARBA00005949"/>
    </source>
</evidence>
<dbReference type="GO" id="GO:0045732">
    <property type="term" value="P:positive regulation of protein catabolic process"/>
    <property type="evidence" value="ECO:0007669"/>
    <property type="project" value="TreeGrafter"/>
</dbReference>
<proteinExistence type="inferred from homology"/>
<comment type="similarity">
    <text evidence="1">Belongs to the ankyrin SOCS box (ASB) family.</text>
</comment>
<dbReference type="AlphaFoldDB" id="A0A8H5E6G7"/>
<gene>
    <name evidence="4" type="ORF">FANTH_5646</name>
</gene>
<dbReference type="InterPro" id="IPR036770">
    <property type="entry name" value="Ankyrin_rpt-contain_sf"/>
</dbReference>
<evidence type="ECO:0000313" key="4">
    <source>
        <dbReference type="EMBL" id="KAF5248943.1"/>
    </source>
</evidence>
<dbReference type="PANTHER" id="PTHR24136">
    <property type="entry name" value="SOWAH (DROSOPHILA) HOMOLOG"/>
    <property type="match status" value="1"/>
</dbReference>
<dbReference type="EMBL" id="JABEVY010000124">
    <property type="protein sequence ID" value="KAF5248943.1"/>
    <property type="molecule type" value="Genomic_DNA"/>
</dbReference>
<accession>A0A8H5E6G7</accession>
<evidence type="ECO:0000313" key="5">
    <source>
        <dbReference type="Proteomes" id="UP000573603"/>
    </source>
</evidence>
<keyword evidence="2" id="KW-0677">Repeat</keyword>
<evidence type="ECO:0000256" key="3">
    <source>
        <dbReference type="ARBA" id="ARBA00023043"/>
    </source>
</evidence>
<dbReference type="Gene3D" id="1.25.40.20">
    <property type="entry name" value="Ankyrin repeat-containing domain"/>
    <property type="match status" value="1"/>
</dbReference>
<dbReference type="Proteomes" id="UP000573603">
    <property type="component" value="Unassembled WGS sequence"/>
</dbReference>
<dbReference type="InterPro" id="IPR002110">
    <property type="entry name" value="Ankyrin_rpt"/>
</dbReference>
<evidence type="ECO:0000256" key="2">
    <source>
        <dbReference type="ARBA" id="ARBA00022737"/>
    </source>
</evidence>
<sequence length="230" mass="25976">MSCEKFDFDCQTIASWVTYQLLDPNGYKAECSLKLDQNIFPYDDFEVDPSTKAPIFKPRQSCVIHVTPLSAAAFLGDEEAVKHLSTFPDPHEKNQLISPLSLACLQGHSSIVQLLAGRESEKNETANTSTAAHIAARKGQIEDIKRLYQKLRLPGISDVDLVPPAIHTLYLDDDEQIKKILLELIELDRNALDTRGIWPYHWTCADLAWAMRKSVELVHWLEGQCRSVTN</sequence>
<dbReference type="PANTHER" id="PTHR24136:SF15">
    <property type="entry name" value="ANK_REP_REGION DOMAIN-CONTAINING PROTEIN"/>
    <property type="match status" value="1"/>
</dbReference>
<dbReference type="GO" id="GO:0016567">
    <property type="term" value="P:protein ubiquitination"/>
    <property type="evidence" value="ECO:0007669"/>
    <property type="project" value="TreeGrafter"/>
</dbReference>
<dbReference type="InterPro" id="IPR051573">
    <property type="entry name" value="Ankyrin-SOCS_box_domain"/>
</dbReference>
<comment type="caution">
    <text evidence="4">The sequence shown here is derived from an EMBL/GenBank/DDBJ whole genome shotgun (WGS) entry which is preliminary data.</text>
</comment>